<keyword evidence="4" id="KW-1185">Reference proteome</keyword>
<protein>
    <recommendedName>
        <fullName evidence="5">Right handed beta helix region</fullName>
    </recommendedName>
</protein>
<evidence type="ECO:0000256" key="1">
    <source>
        <dbReference type="SAM" id="MobiDB-lite"/>
    </source>
</evidence>
<gene>
    <name evidence="3" type="ORF">SAMN04487963_1084</name>
</gene>
<evidence type="ECO:0000313" key="3">
    <source>
        <dbReference type="EMBL" id="SFM02533.1"/>
    </source>
</evidence>
<reference evidence="4" key="1">
    <citation type="submission" date="2016-10" db="EMBL/GenBank/DDBJ databases">
        <authorList>
            <person name="Varghese N."/>
            <person name="Submissions S."/>
        </authorList>
    </citation>
    <scope>NUCLEOTIDE SEQUENCE [LARGE SCALE GENOMIC DNA]</scope>
    <source>
        <strain evidence="4">CGMCC 1.7061</strain>
    </source>
</reference>
<dbReference type="EMBL" id="FOUE01000001">
    <property type="protein sequence ID" value="SFM02533.1"/>
    <property type="molecule type" value="Genomic_DNA"/>
</dbReference>
<keyword evidence="2" id="KW-1133">Transmembrane helix</keyword>
<sequence>MADQPIMLIEKLWLVKRKIDKGACPSVPFVHLNTLLREPGYRRDVLIRAENDGDRELQALASEILTHDTGQPLVAKSTDLSLQDTKPQPRPSKSRNGRRNLLALIPVFMAGGAAVVGFTTFENRAVRISSDITTDTTWEAGNRYVLENTVFVQDGASLTIQPGVVVQGERGSALIVTRDSQLFARGQAERPIVFTSSQSEGSRARGDWGGIVLLGSAPVNQPDAAIEGLSQSDQRGRFGGDDPDDSCGVLEYTRIEFAGFEVYQDNELNGLTLGGCGRSSIIRNVQVHRSLDDGIEMFGGTVDLKNIVISGAGDDSIDWDWGWTGRVQFAVIQQHPDIGDNAFEGDNNGDNHDASPRSEPTFYNITLAGAGLSPRQHRGIVVREGSGGHFHNMIVDSYAIETIDTRDDVSPLVNSGRLTFSNNLLANTGQFGRSPTESGNDNDDFSFNENDWLRAPGNNNHFRMESAVHDSARDLSNPSFRARVQMRQMHAAKPPQSEFFDESAVFQGALNPLATKSWLAGWTGFPDA</sequence>
<evidence type="ECO:0000313" key="4">
    <source>
        <dbReference type="Proteomes" id="UP000198519"/>
    </source>
</evidence>
<dbReference type="InterPro" id="IPR012334">
    <property type="entry name" value="Pectin_lyas_fold"/>
</dbReference>
<dbReference type="RefSeq" id="WP_092020820.1">
    <property type="nucleotide sequence ID" value="NZ_FOUE01000001.1"/>
</dbReference>
<dbReference type="STRING" id="488535.SAMN04487963_1084"/>
<keyword evidence="2" id="KW-0812">Transmembrane</keyword>
<name>A0A1I4MHP3_9GAMM</name>
<organism evidence="3 4">
    <name type="scientific">Marinobacter zhejiangensis</name>
    <dbReference type="NCBI Taxonomy" id="488535"/>
    <lineage>
        <taxon>Bacteria</taxon>
        <taxon>Pseudomonadati</taxon>
        <taxon>Pseudomonadota</taxon>
        <taxon>Gammaproteobacteria</taxon>
        <taxon>Pseudomonadales</taxon>
        <taxon>Marinobacteraceae</taxon>
        <taxon>Marinobacter</taxon>
    </lineage>
</organism>
<accession>A0A1I4MHP3</accession>
<proteinExistence type="predicted"/>
<feature type="transmembrane region" description="Helical" evidence="2">
    <location>
        <begin position="101"/>
        <end position="121"/>
    </location>
</feature>
<keyword evidence="2" id="KW-0472">Membrane</keyword>
<feature type="region of interest" description="Disordered" evidence="1">
    <location>
        <begin position="76"/>
        <end position="96"/>
    </location>
</feature>
<evidence type="ECO:0008006" key="5">
    <source>
        <dbReference type="Google" id="ProtNLM"/>
    </source>
</evidence>
<dbReference type="Gene3D" id="2.160.20.10">
    <property type="entry name" value="Single-stranded right-handed beta-helix, Pectin lyase-like"/>
    <property type="match status" value="1"/>
</dbReference>
<dbReference type="PANTHER" id="PTHR41339:SF1">
    <property type="entry name" value="SECRETED PROTEIN"/>
    <property type="match status" value="1"/>
</dbReference>
<dbReference type="PANTHER" id="PTHR41339">
    <property type="entry name" value="LIPL48"/>
    <property type="match status" value="1"/>
</dbReference>
<dbReference type="Proteomes" id="UP000198519">
    <property type="component" value="Unassembled WGS sequence"/>
</dbReference>
<evidence type="ECO:0000256" key="2">
    <source>
        <dbReference type="SAM" id="Phobius"/>
    </source>
</evidence>
<dbReference type="SUPFAM" id="SSF51126">
    <property type="entry name" value="Pectin lyase-like"/>
    <property type="match status" value="1"/>
</dbReference>
<dbReference type="OrthoDB" id="237393at2"/>
<dbReference type="InterPro" id="IPR011050">
    <property type="entry name" value="Pectin_lyase_fold/virulence"/>
</dbReference>
<dbReference type="AlphaFoldDB" id="A0A1I4MHP3"/>
<feature type="region of interest" description="Disordered" evidence="1">
    <location>
        <begin position="339"/>
        <end position="359"/>
    </location>
</feature>